<protein>
    <submittedName>
        <fullName evidence="5">2,4-dihydroxyhept-2-ene-1,7-dioic acid aldolase</fullName>
    </submittedName>
</protein>
<gene>
    <name evidence="5" type="ORF">ICN73_16885</name>
</gene>
<dbReference type="EMBL" id="CP062699">
    <property type="protein sequence ID" value="QOJ89540.1"/>
    <property type="molecule type" value="Genomic_DNA"/>
</dbReference>
<evidence type="ECO:0000256" key="2">
    <source>
        <dbReference type="ARBA" id="ARBA00022723"/>
    </source>
</evidence>
<accession>A0A7L9GAU4</accession>
<evidence type="ECO:0000256" key="3">
    <source>
        <dbReference type="ARBA" id="ARBA00023239"/>
    </source>
</evidence>
<name>A0A7L9GAU4_9PSED</name>
<dbReference type="GO" id="GO:0046872">
    <property type="term" value="F:metal ion binding"/>
    <property type="evidence" value="ECO:0007669"/>
    <property type="project" value="UniProtKB-KW"/>
</dbReference>
<sequence length="271" mass="28855">MQPNKIKALWRDGKPVVNGFLSIPCAFVSELMAEQGYDALTIDLQHGVVDYQTAVGMLQALRASGVTPMVRVPWLEPASIMKALDAGAYGVVCPMINTAEQAARLVSYMRYPPAGVRSFGPTRASISAGADYGREANDNMLCFAMIETREALDNLAEIAATPGLDGLYIGPADLTIGLTGMRYPTGFDREEPEILEAIQHILSTAHAHGIKAALHCGSPAYALRALQWGFDMVTLANDVRMLTNAAGSALKQVRSGLGDLAGTGQPVGSLY</sequence>
<dbReference type="InterPro" id="IPR040442">
    <property type="entry name" value="Pyrv_kinase-like_dom_sf"/>
</dbReference>
<feature type="domain" description="HpcH/HpaI aldolase/citrate lyase" evidence="4">
    <location>
        <begin position="31"/>
        <end position="245"/>
    </location>
</feature>
<keyword evidence="2" id="KW-0479">Metal-binding</keyword>
<dbReference type="GO" id="GO:0005737">
    <property type="term" value="C:cytoplasm"/>
    <property type="evidence" value="ECO:0007669"/>
    <property type="project" value="TreeGrafter"/>
</dbReference>
<dbReference type="Proteomes" id="UP000593847">
    <property type="component" value="Chromosome"/>
</dbReference>
<dbReference type="GO" id="GO:0016832">
    <property type="term" value="F:aldehyde-lyase activity"/>
    <property type="evidence" value="ECO:0007669"/>
    <property type="project" value="TreeGrafter"/>
</dbReference>
<reference evidence="5" key="1">
    <citation type="submission" date="2020-09" db="EMBL/GenBank/DDBJ databases">
        <title>Complete genome sequence of Pseudomonas taiwanensis CC, a plant growth-promoting and biotite-weathering strain.</title>
        <authorList>
            <person name="Cheng C."/>
        </authorList>
    </citation>
    <scope>NUCLEOTIDE SEQUENCE [LARGE SCALE GENOMIC DNA]</scope>
    <source>
        <strain evidence="5">WRS8</strain>
    </source>
</reference>
<evidence type="ECO:0000256" key="1">
    <source>
        <dbReference type="ARBA" id="ARBA00005568"/>
    </source>
</evidence>
<proteinExistence type="inferred from homology"/>
<dbReference type="RefSeq" id="WP_192907335.1">
    <property type="nucleotide sequence ID" value="NZ_CP062699.1"/>
</dbReference>
<dbReference type="PANTHER" id="PTHR30502:SF0">
    <property type="entry name" value="PHOSPHOENOLPYRUVATE CARBOXYLASE FAMILY PROTEIN"/>
    <property type="match status" value="1"/>
</dbReference>
<dbReference type="KEGG" id="ptai:ICN73_16885"/>
<keyword evidence="3" id="KW-0456">Lyase</keyword>
<evidence type="ECO:0000313" key="6">
    <source>
        <dbReference type="Proteomes" id="UP000593847"/>
    </source>
</evidence>
<dbReference type="Pfam" id="PF03328">
    <property type="entry name" value="HpcH_HpaI"/>
    <property type="match status" value="1"/>
</dbReference>
<evidence type="ECO:0000259" key="4">
    <source>
        <dbReference type="Pfam" id="PF03328"/>
    </source>
</evidence>
<dbReference type="SUPFAM" id="SSF51621">
    <property type="entry name" value="Phosphoenolpyruvate/pyruvate domain"/>
    <property type="match status" value="1"/>
</dbReference>
<comment type="similarity">
    <text evidence="1">Belongs to the HpcH/HpaI aldolase family.</text>
</comment>
<dbReference type="InterPro" id="IPR015813">
    <property type="entry name" value="Pyrv/PenolPyrv_kinase-like_dom"/>
</dbReference>
<dbReference type="AlphaFoldDB" id="A0A7L9GAU4"/>
<dbReference type="InterPro" id="IPR005000">
    <property type="entry name" value="Aldolase/citrate-lyase_domain"/>
</dbReference>
<dbReference type="Gene3D" id="3.20.20.60">
    <property type="entry name" value="Phosphoenolpyruvate-binding domains"/>
    <property type="match status" value="1"/>
</dbReference>
<organism evidence="5 6">
    <name type="scientific">Pseudomonas taiwanensis</name>
    <dbReference type="NCBI Taxonomy" id="470150"/>
    <lineage>
        <taxon>Bacteria</taxon>
        <taxon>Pseudomonadati</taxon>
        <taxon>Pseudomonadota</taxon>
        <taxon>Gammaproteobacteria</taxon>
        <taxon>Pseudomonadales</taxon>
        <taxon>Pseudomonadaceae</taxon>
        <taxon>Pseudomonas</taxon>
    </lineage>
</organism>
<evidence type="ECO:0000313" key="5">
    <source>
        <dbReference type="EMBL" id="QOJ89540.1"/>
    </source>
</evidence>
<keyword evidence="6" id="KW-1185">Reference proteome</keyword>
<dbReference type="PANTHER" id="PTHR30502">
    <property type="entry name" value="2-KETO-3-DEOXY-L-RHAMNONATE ALDOLASE"/>
    <property type="match status" value="1"/>
</dbReference>
<dbReference type="InterPro" id="IPR050251">
    <property type="entry name" value="HpcH-HpaI_aldolase"/>
</dbReference>